<dbReference type="EMBL" id="CALNXJ010000003">
    <property type="protein sequence ID" value="CAH3035468.1"/>
    <property type="molecule type" value="Genomic_DNA"/>
</dbReference>
<keyword evidence="3" id="KW-1185">Reference proteome</keyword>
<organism evidence="2 3">
    <name type="scientific">Pocillopora meandrina</name>
    <dbReference type="NCBI Taxonomy" id="46732"/>
    <lineage>
        <taxon>Eukaryota</taxon>
        <taxon>Metazoa</taxon>
        <taxon>Cnidaria</taxon>
        <taxon>Anthozoa</taxon>
        <taxon>Hexacorallia</taxon>
        <taxon>Scleractinia</taxon>
        <taxon>Astrocoeniina</taxon>
        <taxon>Pocilloporidae</taxon>
        <taxon>Pocillopora</taxon>
    </lineage>
</organism>
<accession>A0AAU9VNV1</accession>
<dbReference type="GO" id="GO:0004672">
    <property type="term" value="F:protein kinase activity"/>
    <property type="evidence" value="ECO:0007669"/>
    <property type="project" value="InterPro"/>
</dbReference>
<dbReference type="InterPro" id="IPR050167">
    <property type="entry name" value="Ser_Thr_protein_kinase"/>
</dbReference>
<dbReference type="InterPro" id="IPR008271">
    <property type="entry name" value="Ser/Thr_kinase_AS"/>
</dbReference>
<dbReference type="Pfam" id="PF07714">
    <property type="entry name" value="PK_Tyr_Ser-Thr"/>
    <property type="match status" value="1"/>
</dbReference>
<proteinExistence type="predicted"/>
<gene>
    <name evidence="2" type="ORF">PMEA_00017345</name>
</gene>
<dbReference type="InterPro" id="IPR000719">
    <property type="entry name" value="Prot_kinase_dom"/>
</dbReference>
<evidence type="ECO:0000313" key="3">
    <source>
        <dbReference type="Proteomes" id="UP001159428"/>
    </source>
</evidence>
<evidence type="ECO:0000313" key="2">
    <source>
        <dbReference type="EMBL" id="CAH3035468.1"/>
    </source>
</evidence>
<name>A0AAU9VNV1_9CNID</name>
<dbReference type="PANTHER" id="PTHR23257">
    <property type="entry name" value="SERINE-THREONINE PROTEIN KINASE"/>
    <property type="match status" value="1"/>
</dbReference>
<dbReference type="AlphaFoldDB" id="A0AAU9VNV1"/>
<evidence type="ECO:0000259" key="1">
    <source>
        <dbReference type="PROSITE" id="PS50011"/>
    </source>
</evidence>
<comment type="caution">
    <text evidence="2">The sequence shown here is derived from an EMBL/GenBank/DDBJ whole genome shotgun (WGS) entry which is preliminary data.</text>
</comment>
<dbReference type="Proteomes" id="UP001159428">
    <property type="component" value="Unassembled WGS sequence"/>
</dbReference>
<sequence length="128" mass="14526">MLESICHPNITQFIGVCSKPVAIMMDYECFDFSPFGLNHQMSNLLKFLNTLGHIEGQTEAFEHFLLVFPKAAKDVAKGLCFLHSNDIVHRDLKPRNVLVSNRHHCKKRYQCGSTAKCLCRLSSSLQTN</sequence>
<dbReference type="PROSITE" id="PS00108">
    <property type="entry name" value="PROTEIN_KINASE_ST"/>
    <property type="match status" value="1"/>
</dbReference>
<dbReference type="SUPFAM" id="SSF56112">
    <property type="entry name" value="Protein kinase-like (PK-like)"/>
    <property type="match status" value="1"/>
</dbReference>
<feature type="domain" description="Protein kinase" evidence="1">
    <location>
        <begin position="1"/>
        <end position="128"/>
    </location>
</feature>
<dbReference type="InterPro" id="IPR011009">
    <property type="entry name" value="Kinase-like_dom_sf"/>
</dbReference>
<dbReference type="GO" id="GO:0005524">
    <property type="term" value="F:ATP binding"/>
    <property type="evidence" value="ECO:0007669"/>
    <property type="project" value="InterPro"/>
</dbReference>
<protein>
    <recommendedName>
        <fullName evidence="1">Protein kinase domain-containing protein</fullName>
    </recommendedName>
</protein>
<dbReference type="InterPro" id="IPR001245">
    <property type="entry name" value="Ser-Thr/Tyr_kinase_cat_dom"/>
</dbReference>
<dbReference type="PROSITE" id="PS50011">
    <property type="entry name" value="PROTEIN_KINASE_DOM"/>
    <property type="match status" value="1"/>
</dbReference>
<reference evidence="2 3" key="1">
    <citation type="submission" date="2022-05" db="EMBL/GenBank/DDBJ databases">
        <authorList>
            <consortium name="Genoscope - CEA"/>
            <person name="William W."/>
        </authorList>
    </citation>
    <scope>NUCLEOTIDE SEQUENCE [LARGE SCALE GENOMIC DNA]</scope>
</reference>
<dbReference type="Gene3D" id="1.10.510.10">
    <property type="entry name" value="Transferase(Phosphotransferase) domain 1"/>
    <property type="match status" value="1"/>
</dbReference>